<name>A0A914EBL4_9BILA</name>
<proteinExistence type="predicted"/>
<protein>
    <submittedName>
        <fullName evidence="3">Uncharacterized protein</fullName>
    </submittedName>
</protein>
<keyword evidence="2" id="KW-1185">Reference proteome</keyword>
<sequence>TARLERLHAMGLVLCPFGAGSASGTITATMLRSMPFAKRKPMLQAKLVLNSSKTINCWSAGVNHF</sequence>
<organism evidence="2 3">
    <name type="scientific">Acrobeloides nanus</name>
    <dbReference type="NCBI Taxonomy" id="290746"/>
    <lineage>
        <taxon>Eukaryota</taxon>
        <taxon>Metazoa</taxon>
        <taxon>Ecdysozoa</taxon>
        <taxon>Nematoda</taxon>
        <taxon>Chromadorea</taxon>
        <taxon>Rhabditida</taxon>
        <taxon>Tylenchina</taxon>
        <taxon>Cephalobomorpha</taxon>
        <taxon>Cephaloboidea</taxon>
        <taxon>Cephalobidae</taxon>
        <taxon>Acrobeloides</taxon>
    </lineage>
</organism>
<dbReference type="Proteomes" id="UP000887540">
    <property type="component" value="Unplaced"/>
</dbReference>
<reference evidence="3" key="1">
    <citation type="submission" date="2022-11" db="UniProtKB">
        <authorList>
            <consortium name="WormBaseParasite"/>
        </authorList>
    </citation>
    <scope>IDENTIFICATION</scope>
</reference>
<accession>A0A914EBL4</accession>
<keyword evidence="1" id="KW-1133">Transmembrane helix</keyword>
<evidence type="ECO:0000313" key="3">
    <source>
        <dbReference type="WBParaSite" id="ACRNAN_scaffold6881.g29587.t1"/>
    </source>
</evidence>
<dbReference type="WBParaSite" id="ACRNAN_scaffold6881.g29587.t1">
    <property type="protein sequence ID" value="ACRNAN_scaffold6881.g29587.t1"/>
    <property type="gene ID" value="ACRNAN_scaffold6881.g29587"/>
</dbReference>
<feature type="transmembrane region" description="Helical" evidence="1">
    <location>
        <begin position="6"/>
        <end position="31"/>
    </location>
</feature>
<dbReference type="AlphaFoldDB" id="A0A914EBL4"/>
<keyword evidence="1" id="KW-0812">Transmembrane</keyword>
<keyword evidence="1" id="KW-0472">Membrane</keyword>
<evidence type="ECO:0000313" key="2">
    <source>
        <dbReference type="Proteomes" id="UP000887540"/>
    </source>
</evidence>
<evidence type="ECO:0000256" key="1">
    <source>
        <dbReference type="SAM" id="Phobius"/>
    </source>
</evidence>